<proteinExistence type="inferred from homology"/>
<dbReference type="AlphaFoldDB" id="A0A2S6H1W5"/>
<dbReference type="Gene3D" id="3.40.50.12370">
    <property type="match status" value="1"/>
</dbReference>
<evidence type="ECO:0000256" key="1">
    <source>
        <dbReference type="ARBA" id="ARBA00008791"/>
    </source>
</evidence>
<comment type="similarity">
    <text evidence="1">Belongs to the universal stress protein A family.</text>
</comment>
<evidence type="ECO:0000313" key="4">
    <source>
        <dbReference type="Proteomes" id="UP000239203"/>
    </source>
</evidence>
<sequence>MVGEHITVGVDGSPAGMAALEWALDEGIRCGYRVHVVTVARRGESEDPARARAVETAIFAHPEASVWRRLLVGSPGAELVRVASDSALLVVGSCGTGGALATLLGSVSAHCVRHAPCPVVVVPATKPSVEAVR</sequence>
<feature type="domain" description="UspA" evidence="2">
    <location>
        <begin position="5"/>
        <end position="123"/>
    </location>
</feature>
<comment type="caution">
    <text evidence="3">The sequence shown here is derived from an EMBL/GenBank/DDBJ whole genome shotgun (WGS) entry which is preliminary data.</text>
</comment>
<protein>
    <submittedName>
        <fullName evidence="3">Nucleotide-binding universal stress UspA family protein</fullName>
    </submittedName>
</protein>
<gene>
    <name evidence="3" type="ORF">CLV40_101665</name>
</gene>
<accession>A0A2S6H1W5</accession>
<evidence type="ECO:0000259" key="2">
    <source>
        <dbReference type="Pfam" id="PF00582"/>
    </source>
</evidence>
<dbReference type="InterPro" id="IPR006016">
    <property type="entry name" value="UspA"/>
</dbReference>
<dbReference type="RefSeq" id="WP_181043294.1">
    <property type="nucleotide sequence ID" value="NZ_CP154825.1"/>
</dbReference>
<reference evidence="3 4" key="1">
    <citation type="submission" date="2018-02" db="EMBL/GenBank/DDBJ databases">
        <title>Genomic Encyclopedia of Archaeal and Bacterial Type Strains, Phase II (KMG-II): from individual species to whole genera.</title>
        <authorList>
            <person name="Goeker M."/>
        </authorList>
    </citation>
    <scope>NUCLEOTIDE SEQUENCE [LARGE SCALE GENOMIC DNA]</scope>
    <source>
        <strain evidence="3 4">YU 961-1</strain>
    </source>
</reference>
<dbReference type="Proteomes" id="UP000239203">
    <property type="component" value="Unassembled WGS sequence"/>
</dbReference>
<dbReference type="InterPro" id="IPR006015">
    <property type="entry name" value="Universal_stress_UspA"/>
</dbReference>
<dbReference type="PRINTS" id="PR01438">
    <property type="entry name" value="UNVRSLSTRESS"/>
</dbReference>
<dbReference type="SUPFAM" id="SSF52402">
    <property type="entry name" value="Adenine nucleotide alpha hydrolases-like"/>
    <property type="match status" value="1"/>
</dbReference>
<name>A0A2S6H1W5_9PSEU</name>
<dbReference type="CDD" id="cd23659">
    <property type="entry name" value="USP_At3g01520-like"/>
    <property type="match status" value="1"/>
</dbReference>
<evidence type="ECO:0000313" key="3">
    <source>
        <dbReference type="EMBL" id="PPK71475.1"/>
    </source>
</evidence>
<dbReference type="PANTHER" id="PTHR31964:SF113">
    <property type="entry name" value="USPA DOMAIN-CONTAINING PROTEIN"/>
    <property type="match status" value="1"/>
</dbReference>
<dbReference type="PANTHER" id="PTHR31964">
    <property type="entry name" value="ADENINE NUCLEOTIDE ALPHA HYDROLASES-LIKE SUPERFAMILY PROTEIN"/>
    <property type="match status" value="1"/>
</dbReference>
<organism evidence="3 4">
    <name type="scientific">Actinokineospora auranticolor</name>
    <dbReference type="NCBI Taxonomy" id="155976"/>
    <lineage>
        <taxon>Bacteria</taxon>
        <taxon>Bacillati</taxon>
        <taxon>Actinomycetota</taxon>
        <taxon>Actinomycetes</taxon>
        <taxon>Pseudonocardiales</taxon>
        <taxon>Pseudonocardiaceae</taxon>
        <taxon>Actinokineospora</taxon>
    </lineage>
</organism>
<dbReference type="EMBL" id="PTIX01000001">
    <property type="protein sequence ID" value="PPK71475.1"/>
    <property type="molecule type" value="Genomic_DNA"/>
</dbReference>
<dbReference type="Pfam" id="PF00582">
    <property type="entry name" value="Usp"/>
    <property type="match status" value="1"/>
</dbReference>
<keyword evidence="4" id="KW-1185">Reference proteome</keyword>